<name>A0A835B390_9POAL</name>
<accession>A0A835B390</accession>
<dbReference type="AlphaFoldDB" id="A0A835B390"/>
<evidence type="ECO:0000313" key="2">
    <source>
        <dbReference type="Proteomes" id="UP000636709"/>
    </source>
</evidence>
<dbReference type="EMBL" id="JACEFO010002165">
    <property type="protein sequence ID" value="KAF8676423.1"/>
    <property type="molecule type" value="Genomic_DNA"/>
</dbReference>
<proteinExistence type="predicted"/>
<gene>
    <name evidence="1" type="ORF">HU200_046970</name>
</gene>
<organism evidence="1 2">
    <name type="scientific">Digitaria exilis</name>
    <dbReference type="NCBI Taxonomy" id="1010633"/>
    <lineage>
        <taxon>Eukaryota</taxon>
        <taxon>Viridiplantae</taxon>
        <taxon>Streptophyta</taxon>
        <taxon>Embryophyta</taxon>
        <taxon>Tracheophyta</taxon>
        <taxon>Spermatophyta</taxon>
        <taxon>Magnoliopsida</taxon>
        <taxon>Liliopsida</taxon>
        <taxon>Poales</taxon>
        <taxon>Poaceae</taxon>
        <taxon>PACMAD clade</taxon>
        <taxon>Panicoideae</taxon>
        <taxon>Panicodae</taxon>
        <taxon>Paniceae</taxon>
        <taxon>Anthephorinae</taxon>
        <taxon>Digitaria</taxon>
    </lineage>
</organism>
<dbReference type="Proteomes" id="UP000636709">
    <property type="component" value="Unassembled WGS sequence"/>
</dbReference>
<evidence type="ECO:0000313" key="1">
    <source>
        <dbReference type="EMBL" id="KAF8676423.1"/>
    </source>
</evidence>
<protein>
    <submittedName>
        <fullName evidence="1">Uncharacterized protein</fullName>
    </submittedName>
</protein>
<keyword evidence="2" id="KW-1185">Reference proteome</keyword>
<comment type="caution">
    <text evidence="1">The sequence shown here is derived from an EMBL/GenBank/DDBJ whole genome shotgun (WGS) entry which is preliminary data.</text>
</comment>
<reference evidence="1" key="1">
    <citation type="submission" date="2020-07" db="EMBL/GenBank/DDBJ databases">
        <title>Genome sequence and genetic diversity analysis of an under-domesticated orphan crop, white fonio (Digitaria exilis).</title>
        <authorList>
            <person name="Bennetzen J.L."/>
            <person name="Chen S."/>
            <person name="Ma X."/>
            <person name="Wang X."/>
            <person name="Yssel A.E.J."/>
            <person name="Chaluvadi S.R."/>
            <person name="Johnson M."/>
            <person name="Gangashetty P."/>
            <person name="Hamidou F."/>
            <person name="Sanogo M.D."/>
            <person name="Zwaenepoel A."/>
            <person name="Wallace J."/>
            <person name="Van De Peer Y."/>
            <person name="Van Deynze A."/>
        </authorList>
    </citation>
    <scope>NUCLEOTIDE SEQUENCE</scope>
    <source>
        <tissue evidence="1">Leaves</tissue>
    </source>
</reference>
<sequence length="80" mass="9389">MCWAIWMVHNEFIFRNIQPSLQGCKDHFIREFALVILRSKRHLPELMSLWIDNSTVEQSFSTGRIAGLVPVMRPVPSSRY</sequence>